<keyword evidence="3" id="KW-0808">Transferase</keyword>
<dbReference type="Gene3D" id="3.40.630.30">
    <property type="match status" value="1"/>
</dbReference>
<feature type="compositionally biased region" description="Basic residues" evidence="1">
    <location>
        <begin position="127"/>
        <end position="142"/>
    </location>
</feature>
<feature type="compositionally biased region" description="Basic and acidic residues" evidence="1">
    <location>
        <begin position="109"/>
        <end position="126"/>
    </location>
</feature>
<organism evidence="3 4">
    <name type="scientific">Rhodococcus pyridinivorans KG-16</name>
    <dbReference type="NCBI Taxonomy" id="1441730"/>
    <lineage>
        <taxon>Bacteria</taxon>
        <taxon>Bacillati</taxon>
        <taxon>Actinomycetota</taxon>
        <taxon>Actinomycetes</taxon>
        <taxon>Mycobacteriales</taxon>
        <taxon>Nocardiaceae</taxon>
        <taxon>Rhodococcus</taxon>
    </lineage>
</organism>
<evidence type="ECO:0000259" key="2">
    <source>
        <dbReference type="PROSITE" id="PS51729"/>
    </source>
</evidence>
<dbReference type="InterPro" id="IPR031165">
    <property type="entry name" value="GNAT_YJDJ"/>
</dbReference>
<dbReference type="PANTHER" id="PTHR31435:SF9">
    <property type="entry name" value="PROTEIN NATD1"/>
    <property type="match status" value="1"/>
</dbReference>
<protein>
    <submittedName>
        <fullName evidence="3">Acetyltransferase</fullName>
    </submittedName>
</protein>
<feature type="domain" description="N-acetyltransferase" evidence="2">
    <location>
        <begin position="11"/>
        <end position="104"/>
    </location>
</feature>
<dbReference type="Proteomes" id="UP000053060">
    <property type="component" value="Unassembled WGS sequence"/>
</dbReference>
<dbReference type="PANTHER" id="PTHR31435">
    <property type="entry name" value="PROTEIN NATD1"/>
    <property type="match status" value="1"/>
</dbReference>
<evidence type="ECO:0000313" key="4">
    <source>
        <dbReference type="Proteomes" id="UP000053060"/>
    </source>
</evidence>
<reference evidence="4" key="1">
    <citation type="submission" date="2015-01" db="EMBL/GenBank/DDBJ databases">
        <title>Draft genome sequence of Rhodococcus pyridinivorans strain KG-16, a hydrocarbon-degrading bacterium.</title>
        <authorList>
            <person name="Aggarwal R.K."/>
            <person name="Dawar C."/>
        </authorList>
    </citation>
    <scope>NUCLEOTIDE SEQUENCE [LARGE SCALE GENOMIC DNA]</scope>
    <source>
        <strain evidence="4">KG-16</strain>
    </source>
</reference>
<sequence length="142" mass="16271">MNTSSPDLAVSDNADQNRFELRLNGDLVGILGYYDFERAPSPNPPVVDFMHTVIVEDFGHRGLAAVLVGGSLDLARSRGWRVRPVCTYVQRFLSSHENYRDVVVALEPPRTEPKRTETQRTEPQRKENRRRQPQRKMPARKA</sequence>
<dbReference type="GO" id="GO:0016740">
    <property type="term" value="F:transferase activity"/>
    <property type="evidence" value="ECO:0007669"/>
    <property type="project" value="UniProtKB-KW"/>
</dbReference>
<dbReference type="InterPro" id="IPR016181">
    <property type="entry name" value="Acyl_CoA_acyltransferase"/>
</dbReference>
<gene>
    <name evidence="3" type="ORF">Z045_03265</name>
</gene>
<dbReference type="PATRIC" id="fig|1441730.3.peg.687"/>
<name>A0A0V9UR52_9NOCA</name>
<comment type="caution">
    <text evidence="3">The sequence shown here is derived from an EMBL/GenBank/DDBJ whole genome shotgun (WGS) entry which is preliminary data.</text>
</comment>
<reference evidence="3 4" key="2">
    <citation type="journal article" date="2016" name="Genome Announc.">
        <title>Draft Genome Sequence of a Versatile Hydrocarbon-Degrading Bacterium, Rhodococcus pyridinivorans Strain KG-16, Collected from Oil Fields in India.</title>
        <authorList>
            <person name="Aggarwal R.K."/>
            <person name="Dawar C."/>
            <person name="Phanindranath R."/>
            <person name="Mutnuri L."/>
            <person name="Dayal A.M."/>
        </authorList>
    </citation>
    <scope>NUCLEOTIDE SEQUENCE [LARGE SCALE GENOMIC DNA]</scope>
    <source>
        <strain evidence="3 4">KG-16</strain>
    </source>
</reference>
<dbReference type="RefSeq" id="WP_060650574.1">
    <property type="nucleotide sequence ID" value="NZ_AZXY01000001.1"/>
</dbReference>
<dbReference type="PROSITE" id="PS51729">
    <property type="entry name" value="GNAT_YJDJ"/>
    <property type="match status" value="1"/>
</dbReference>
<accession>A0A0V9UR52</accession>
<dbReference type="Pfam" id="PF14542">
    <property type="entry name" value="Acetyltransf_CG"/>
    <property type="match status" value="1"/>
</dbReference>
<dbReference type="EMBL" id="AZXY01000001">
    <property type="protein sequence ID" value="KSZ60464.1"/>
    <property type="molecule type" value="Genomic_DNA"/>
</dbReference>
<dbReference type="SUPFAM" id="SSF55729">
    <property type="entry name" value="Acyl-CoA N-acyltransferases (Nat)"/>
    <property type="match status" value="1"/>
</dbReference>
<evidence type="ECO:0000256" key="1">
    <source>
        <dbReference type="SAM" id="MobiDB-lite"/>
    </source>
</evidence>
<feature type="region of interest" description="Disordered" evidence="1">
    <location>
        <begin position="104"/>
        <end position="142"/>
    </location>
</feature>
<dbReference type="AlphaFoldDB" id="A0A0V9UR52"/>
<proteinExistence type="predicted"/>
<dbReference type="InterPro" id="IPR045057">
    <property type="entry name" value="Gcn5-rel_NAT"/>
</dbReference>
<evidence type="ECO:0000313" key="3">
    <source>
        <dbReference type="EMBL" id="KSZ60464.1"/>
    </source>
</evidence>